<feature type="transmembrane region" description="Helical" evidence="1">
    <location>
        <begin position="37"/>
        <end position="55"/>
    </location>
</feature>
<evidence type="ECO:0000313" key="3">
    <source>
        <dbReference type="Proteomes" id="UP000295055"/>
    </source>
</evidence>
<comment type="caution">
    <text evidence="2">The sequence shown here is derived from an EMBL/GenBank/DDBJ whole genome shotgun (WGS) entry which is preliminary data.</text>
</comment>
<protein>
    <submittedName>
        <fullName evidence="2">Uncharacterized protein</fullName>
    </submittedName>
</protein>
<keyword evidence="1" id="KW-0472">Membrane</keyword>
<reference evidence="2 3" key="1">
    <citation type="submission" date="2019-03" db="EMBL/GenBank/DDBJ databases">
        <title>Genomic analyses of the natural microbiome of Caenorhabditis elegans.</title>
        <authorList>
            <person name="Samuel B."/>
        </authorList>
    </citation>
    <scope>NUCLEOTIDE SEQUENCE [LARGE SCALE GENOMIC DNA]</scope>
    <source>
        <strain evidence="2 3">JUb102</strain>
    </source>
</reference>
<dbReference type="Proteomes" id="UP000295055">
    <property type="component" value="Unassembled WGS sequence"/>
</dbReference>
<feature type="transmembrane region" description="Helical" evidence="1">
    <location>
        <begin position="12"/>
        <end position="31"/>
    </location>
</feature>
<proteinExistence type="predicted"/>
<dbReference type="RefSeq" id="WP_243698943.1">
    <property type="nucleotide sequence ID" value="NZ_SMAS01000001.1"/>
</dbReference>
<keyword evidence="1" id="KW-0812">Transmembrane</keyword>
<evidence type="ECO:0000256" key="1">
    <source>
        <dbReference type="SAM" id="Phobius"/>
    </source>
</evidence>
<keyword evidence="1" id="KW-1133">Transmembrane helix</keyword>
<accession>A0A4R3NYJ4</accession>
<dbReference type="EMBL" id="SMAS01000001">
    <property type="protein sequence ID" value="TCT38260.1"/>
    <property type="molecule type" value="Genomic_DNA"/>
</dbReference>
<feature type="transmembrane region" description="Helical" evidence="1">
    <location>
        <begin position="62"/>
        <end position="77"/>
    </location>
</feature>
<gene>
    <name evidence="2" type="ORF">EC835_101256</name>
</gene>
<evidence type="ECO:0000313" key="2">
    <source>
        <dbReference type="EMBL" id="TCT38260.1"/>
    </source>
</evidence>
<dbReference type="AlphaFoldDB" id="A0A4R3NYJ4"/>
<organism evidence="2 3">
    <name type="scientific">Providencia alcalifaciens</name>
    <dbReference type="NCBI Taxonomy" id="126385"/>
    <lineage>
        <taxon>Bacteria</taxon>
        <taxon>Pseudomonadati</taxon>
        <taxon>Pseudomonadota</taxon>
        <taxon>Gammaproteobacteria</taxon>
        <taxon>Enterobacterales</taxon>
        <taxon>Morganellaceae</taxon>
        <taxon>Providencia</taxon>
    </lineage>
</organism>
<sequence>MGNYSQYYQNTVSYTEASIALIIGTLPLLLLPNLPRSSHYLVTGIILLVTLVIIWRNKRVRFLALMGMGVSLGLLAWC</sequence>
<name>A0A4R3NYJ4_9GAMM</name>